<sequence length="53" mass="5824">MVPQGLSLLPHPQPDPRLRAEPAVSPSALRTLLPSTRVCLTGCQQKASQWCRM</sequence>
<proteinExistence type="predicted"/>
<dbReference type="AlphaFoldDB" id="A0A0N9XQ49"/>
<dbReference type="Proteomes" id="UP000057134">
    <property type="component" value="Chromosome"/>
</dbReference>
<evidence type="ECO:0000256" key="1">
    <source>
        <dbReference type="SAM" id="MobiDB-lite"/>
    </source>
</evidence>
<protein>
    <submittedName>
        <fullName evidence="2">Uncharacterized protein</fullName>
    </submittedName>
</protein>
<feature type="region of interest" description="Disordered" evidence="1">
    <location>
        <begin position="1"/>
        <end position="24"/>
    </location>
</feature>
<evidence type="ECO:0000313" key="3">
    <source>
        <dbReference type="Proteomes" id="UP000057134"/>
    </source>
</evidence>
<dbReference type="EMBL" id="CP011269">
    <property type="protein sequence ID" value="ALI29049.1"/>
    <property type="molecule type" value="Genomic_DNA"/>
</dbReference>
<gene>
    <name evidence="2" type="ORF">XA26_52550</name>
</gene>
<organism evidence="2 3">
    <name type="scientific">Mycolicibacterium fortuitum</name>
    <name type="common">Mycobacterium fortuitum</name>
    <dbReference type="NCBI Taxonomy" id="1766"/>
    <lineage>
        <taxon>Bacteria</taxon>
        <taxon>Bacillati</taxon>
        <taxon>Actinomycetota</taxon>
        <taxon>Actinomycetes</taxon>
        <taxon>Mycobacteriales</taxon>
        <taxon>Mycobacteriaceae</taxon>
        <taxon>Mycolicibacterium</taxon>
    </lineage>
</organism>
<keyword evidence="3" id="KW-1185">Reference proteome</keyword>
<name>A0A0N9XQ49_MYCFO</name>
<dbReference type="KEGG" id="mft:XA26_52550"/>
<evidence type="ECO:0000313" key="2">
    <source>
        <dbReference type="EMBL" id="ALI29049.1"/>
    </source>
</evidence>
<reference evidence="2 3" key="1">
    <citation type="journal article" date="2015" name="MBio">
        <title>Enzymatic Degradation of Phenazines Can Generate Energy and Protect Sensitive Organisms from Toxicity.</title>
        <authorList>
            <person name="Costa K.C."/>
            <person name="Bergkessel M."/>
            <person name="Saunders S."/>
            <person name="Korlach J."/>
            <person name="Newman D.K."/>
        </authorList>
    </citation>
    <scope>NUCLEOTIDE SEQUENCE [LARGE SCALE GENOMIC DNA]</scope>
    <source>
        <strain evidence="2 3">CT6</strain>
    </source>
</reference>
<accession>A0A0N9XQ49</accession>